<dbReference type="SMART" id="SM00487">
    <property type="entry name" value="DEXDc"/>
    <property type="match status" value="1"/>
</dbReference>
<evidence type="ECO:0000256" key="3">
    <source>
        <dbReference type="ARBA" id="ARBA00022801"/>
    </source>
</evidence>
<dbReference type="GO" id="GO:0031047">
    <property type="term" value="P:regulatory ncRNA-mediated gene silencing"/>
    <property type="evidence" value="ECO:0007669"/>
    <property type="project" value="UniProtKB-ARBA"/>
</dbReference>
<dbReference type="EnsemblMetazoa" id="XM_001603906">
    <property type="protein sequence ID" value="XP_001603956"/>
    <property type="gene ID" value="LOC100120300"/>
</dbReference>
<dbReference type="OrthoDB" id="196131at2759"/>
<evidence type="ECO:0000256" key="4">
    <source>
        <dbReference type="ARBA" id="ARBA00022806"/>
    </source>
</evidence>
<dbReference type="SMR" id="A0A7M7G4Z2"/>
<dbReference type="EC" id="3.6.4.13" evidence="1"/>
<dbReference type="InterPro" id="IPR000629">
    <property type="entry name" value="RNA-helicase_DEAD-box_CS"/>
</dbReference>
<dbReference type="GO" id="GO:0005524">
    <property type="term" value="F:ATP binding"/>
    <property type="evidence" value="ECO:0007669"/>
    <property type="project" value="UniProtKB-KW"/>
</dbReference>
<dbReference type="PROSITE" id="PS00039">
    <property type="entry name" value="DEAD_ATP_HELICASE"/>
    <property type="match status" value="1"/>
</dbReference>
<dbReference type="SMART" id="SM00490">
    <property type="entry name" value="HELICc"/>
    <property type="match status" value="1"/>
</dbReference>
<evidence type="ECO:0000259" key="12">
    <source>
        <dbReference type="PROSITE" id="PS51195"/>
    </source>
</evidence>
<keyword evidence="5" id="KW-0067">ATP-binding</keyword>
<dbReference type="PROSITE" id="PS51195">
    <property type="entry name" value="Q_MOTIF"/>
    <property type="match status" value="1"/>
</dbReference>
<dbReference type="Proteomes" id="UP000002358">
    <property type="component" value="Chromosome 4"/>
</dbReference>
<accession>A0A7M7G4Z2</accession>
<dbReference type="CDD" id="cd18787">
    <property type="entry name" value="SF2_C_DEAD"/>
    <property type="match status" value="1"/>
</dbReference>
<comment type="catalytic activity">
    <reaction evidence="7">
        <text>ATP + H2O = ADP + phosphate + H(+)</text>
        <dbReference type="Rhea" id="RHEA:13065"/>
        <dbReference type="ChEBI" id="CHEBI:15377"/>
        <dbReference type="ChEBI" id="CHEBI:15378"/>
        <dbReference type="ChEBI" id="CHEBI:30616"/>
        <dbReference type="ChEBI" id="CHEBI:43474"/>
        <dbReference type="ChEBI" id="CHEBI:456216"/>
        <dbReference type="EC" id="3.6.4.13"/>
    </reaction>
</comment>
<dbReference type="Gene3D" id="3.40.50.300">
    <property type="entry name" value="P-loop containing nucleotide triphosphate hydrolases"/>
    <property type="match status" value="2"/>
</dbReference>
<dbReference type="FunCoup" id="A0A7M7G4Z2">
    <property type="interactions" value="80"/>
</dbReference>
<feature type="compositionally biased region" description="Gly residues" evidence="9">
    <location>
        <begin position="258"/>
        <end position="269"/>
    </location>
</feature>
<feature type="compositionally biased region" description="Basic and acidic residues" evidence="9">
    <location>
        <begin position="360"/>
        <end position="390"/>
    </location>
</feature>
<evidence type="ECO:0000256" key="2">
    <source>
        <dbReference type="ARBA" id="ARBA00022741"/>
    </source>
</evidence>
<dbReference type="InParanoid" id="A0A7M7G4Z2"/>
<evidence type="ECO:0000256" key="7">
    <source>
        <dbReference type="ARBA" id="ARBA00047984"/>
    </source>
</evidence>
<reference evidence="13" key="1">
    <citation type="submission" date="2021-01" db="UniProtKB">
        <authorList>
            <consortium name="EnsemblMetazoa"/>
        </authorList>
    </citation>
    <scope>IDENTIFICATION</scope>
</reference>
<dbReference type="Pfam" id="PF00271">
    <property type="entry name" value="Helicase_C"/>
    <property type="match status" value="1"/>
</dbReference>
<sequence>MGDEDWDDGPSAPTSAPVNEHFGTGFGFGRGFKPPSQHKFDDHSRTSSGVGTLNDSWDDIRKPGSQGRFGSDNSFGKSRGFGDNNFNQKFGSSRGSGNDGGDFGDSRIYGDDDQNDKGFGSRGFGDDDDNGNSSGFSGGGDRRGGRGGGRGRGRGSGGYNRDRDNDDGGYGGSRGFGSRNDNDDGCFSGRRDGGGRGRGRGGGGGGGYNNRDRDNNDDGGYGGSRGFDSRNDDDGGFSSGGGGGSRGFGSQNDDDRGFGSGGGGGGSRGFGDDDGRGFGNNNDGGDGDGFGGGERRGRGGRGGGRGRGRGGGGGFNRDRDNDNGGGFRDDNGGFDNNDDNGGFGGGRGRGRGGGRGGRGGNRDRDDGGYGDRNRDRDGDGDGDQPEKPREVYIPAERPNDDESLFGSGVRAGINFSKYDSIEVKTSGEDVPPPISSFDEANLRVLLNTNIKKSGYTKPTPVQKYGIPILLSGRDLMACAQTGSGKTAAFLIPIIHTLLAKDRDLSDMSSANQVEPRALIISPTRELTIQIFDEARKFSKDSVLKCHIIYGGTSTSHQMKQIFQGVDILVATPGRLLDLVGKGKITFDAIEFVVLDEADRMLDMGFLPDVEKVLRHDTMKPPGERQTLMFSATFPQEIQQLAAKFLNNYVFVTVGIVGSACTDIEQSFFEVKKSDKRTKLKELLNEEIEQNMLNGILVFVSEKKTADFIAALLSEDNFPTTSIHGDRLQREREEALYDFKTGKMAILVATAVAARGLDIKNVRHVINYDLPKEIDEYIHRIGRTGRVGNKGKATSFFDPRYDEKLQGDLVRVLTQAGQEVPDWLASGAGESNYDGPSDFGGQDIRNFDNAHTSGGGTKPVEEDDEW</sequence>
<feature type="region of interest" description="Disordered" evidence="9">
    <location>
        <begin position="1"/>
        <end position="406"/>
    </location>
</feature>
<feature type="compositionally biased region" description="Basic and acidic residues" evidence="9">
    <location>
        <begin position="316"/>
        <end position="331"/>
    </location>
</feature>
<dbReference type="SUPFAM" id="SSF52540">
    <property type="entry name" value="P-loop containing nucleoside triphosphate hydrolases"/>
    <property type="match status" value="1"/>
</dbReference>
<feature type="compositionally biased region" description="Polar residues" evidence="9">
    <location>
        <begin position="46"/>
        <end position="55"/>
    </location>
</feature>
<dbReference type="CDD" id="cd17967">
    <property type="entry name" value="DEADc_DDX3_DDX4"/>
    <property type="match status" value="1"/>
</dbReference>
<organism evidence="13 14">
    <name type="scientific">Nasonia vitripennis</name>
    <name type="common">Parasitic wasp</name>
    <dbReference type="NCBI Taxonomy" id="7425"/>
    <lineage>
        <taxon>Eukaryota</taxon>
        <taxon>Metazoa</taxon>
        <taxon>Ecdysozoa</taxon>
        <taxon>Arthropoda</taxon>
        <taxon>Hexapoda</taxon>
        <taxon>Insecta</taxon>
        <taxon>Pterygota</taxon>
        <taxon>Neoptera</taxon>
        <taxon>Endopterygota</taxon>
        <taxon>Hymenoptera</taxon>
        <taxon>Apocrita</taxon>
        <taxon>Proctotrupomorpha</taxon>
        <taxon>Chalcidoidea</taxon>
        <taxon>Pteromalidae</taxon>
        <taxon>Pteromalinae</taxon>
        <taxon>Nasonia</taxon>
    </lineage>
</organism>
<evidence type="ECO:0000259" key="10">
    <source>
        <dbReference type="PROSITE" id="PS51192"/>
    </source>
</evidence>
<feature type="compositionally biased region" description="Gly residues" evidence="9">
    <location>
        <begin position="146"/>
        <end position="158"/>
    </location>
</feature>
<dbReference type="InterPro" id="IPR014001">
    <property type="entry name" value="Helicase_ATP-bd"/>
</dbReference>
<feature type="compositionally biased region" description="Gly residues" evidence="9">
    <location>
        <begin position="237"/>
        <end position="247"/>
    </location>
</feature>
<dbReference type="GO" id="GO:0003723">
    <property type="term" value="F:RNA binding"/>
    <property type="evidence" value="ECO:0007669"/>
    <property type="project" value="UniProtKB-KW"/>
</dbReference>
<evidence type="ECO:0000256" key="1">
    <source>
        <dbReference type="ARBA" id="ARBA00012552"/>
    </source>
</evidence>
<keyword evidence="3" id="KW-0378">Hydrolase</keyword>
<feature type="short sequence motif" description="Q motif" evidence="8">
    <location>
        <begin position="435"/>
        <end position="463"/>
    </location>
</feature>
<evidence type="ECO:0000313" key="14">
    <source>
        <dbReference type="Proteomes" id="UP000002358"/>
    </source>
</evidence>
<feature type="domain" description="DEAD-box RNA helicase Q" evidence="12">
    <location>
        <begin position="435"/>
        <end position="463"/>
    </location>
</feature>
<dbReference type="InterPro" id="IPR014014">
    <property type="entry name" value="RNA_helicase_DEAD_Q_motif"/>
</dbReference>
<dbReference type="GO" id="GO:0016787">
    <property type="term" value="F:hydrolase activity"/>
    <property type="evidence" value="ECO:0007669"/>
    <property type="project" value="UniProtKB-KW"/>
</dbReference>
<proteinExistence type="predicted"/>
<dbReference type="GO" id="GO:0003724">
    <property type="term" value="F:RNA helicase activity"/>
    <property type="evidence" value="ECO:0007669"/>
    <property type="project" value="UniProtKB-EC"/>
</dbReference>
<dbReference type="PROSITE" id="PS51194">
    <property type="entry name" value="HELICASE_CTER"/>
    <property type="match status" value="1"/>
</dbReference>
<feature type="compositionally biased region" description="Gly residues" evidence="9">
    <location>
        <begin position="341"/>
        <end position="359"/>
    </location>
</feature>
<evidence type="ECO:0000256" key="5">
    <source>
        <dbReference type="ARBA" id="ARBA00022840"/>
    </source>
</evidence>
<feature type="compositionally biased region" description="Gly residues" evidence="9">
    <location>
        <begin position="282"/>
        <end position="292"/>
    </location>
</feature>
<dbReference type="FunFam" id="3.40.50.300:FF:000397">
    <property type="entry name" value="Probable ATP-dependent RNA helicase DDX4"/>
    <property type="match status" value="1"/>
</dbReference>
<keyword evidence="2" id="KW-0547">Nucleotide-binding</keyword>
<evidence type="ECO:0000256" key="9">
    <source>
        <dbReference type="SAM" id="MobiDB-lite"/>
    </source>
</evidence>
<keyword evidence="6" id="KW-0694">RNA-binding</keyword>
<dbReference type="InterPro" id="IPR027417">
    <property type="entry name" value="P-loop_NTPase"/>
</dbReference>
<dbReference type="KEGG" id="nvi:100120300"/>
<dbReference type="PROSITE" id="PS51192">
    <property type="entry name" value="HELICASE_ATP_BIND_1"/>
    <property type="match status" value="1"/>
</dbReference>
<dbReference type="PANTHER" id="PTHR47958">
    <property type="entry name" value="ATP-DEPENDENT RNA HELICASE DBP3"/>
    <property type="match status" value="1"/>
</dbReference>
<evidence type="ECO:0000256" key="8">
    <source>
        <dbReference type="PROSITE-ProRule" id="PRU00552"/>
    </source>
</evidence>
<dbReference type="InterPro" id="IPR001650">
    <property type="entry name" value="Helicase_C-like"/>
</dbReference>
<dbReference type="RefSeq" id="XP_001603956.3">
    <property type="nucleotide sequence ID" value="XM_001603906.5"/>
</dbReference>
<evidence type="ECO:0000313" key="13">
    <source>
        <dbReference type="EnsemblMetazoa" id="XP_001603956"/>
    </source>
</evidence>
<feature type="compositionally biased region" description="Gly residues" evidence="9">
    <location>
        <begin position="300"/>
        <end position="315"/>
    </location>
</feature>
<feature type="domain" description="Helicase C-terminal" evidence="11">
    <location>
        <begin position="678"/>
        <end position="827"/>
    </location>
</feature>
<dbReference type="FunFam" id="3.40.50.300:FF:000008">
    <property type="entry name" value="ATP-dependent RNA helicase RhlB"/>
    <property type="match status" value="1"/>
</dbReference>
<protein>
    <recommendedName>
        <fullName evidence="1">RNA helicase</fullName>
        <ecNumber evidence="1">3.6.4.13</ecNumber>
    </recommendedName>
</protein>
<dbReference type="GeneID" id="100120300"/>
<dbReference type="InterPro" id="IPR044763">
    <property type="entry name" value="Ded1/Dbp1_DEADc"/>
</dbReference>
<evidence type="ECO:0000259" key="11">
    <source>
        <dbReference type="PROSITE" id="PS51194"/>
    </source>
</evidence>
<dbReference type="Pfam" id="PF00270">
    <property type="entry name" value="DEAD"/>
    <property type="match status" value="1"/>
</dbReference>
<keyword evidence="4" id="KW-0347">Helicase</keyword>
<dbReference type="InterPro" id="IPR011545">
    <property type="entry name" value="DEAD/DEAH_box_helicase_dom"/>
</dbReference>
<feature type="domain" description="Helicase ATP-binding" evidence="10">
    <location>
        <begin position="466"/>
        <end position="651"/>
    </location>
</feature>
<dbReference type="AlphaFoldDB" id="A0A7M7G4Z2"/>
<keyword evidence="14" id="KW-1185">Reference proteome</keyword>
<feature type="region of interest" description="Disordered" evidence="9">
    <location>
        <begin position="825"/>
        <end position="865"/>
    </location>
</feature>
<evidence type="ECO:0000256" key="6">
    <source>
        <dbReference type="ARBA" id="ARBA00022884"/>
    </source>
</evidence>
<name>A0A7M7G4Z2_NASVI</name>